<keyword evidence="6" id="KW-1003">Cell membrane</keyword>
<dbReference type="PANTHER" id="PTHR43229">
    <property type="entry name" value="NODULATION PROTEIN J"/>
    <property type="match status" value="1"/>
</dbReference>
<evidence type="ECO:0000256" key="5">
    <source>
        <dbReference type="ARBA" id="ARBA00023251"/>
    </source>
</evidence>
<evidence type="ECO:0000256" key="1">
    <source>
        <dbReference type="ARBA" id="ARBA00004141"/>
    </source>
</evidence>
<dbReference type="GO" id="GO:0046677">
    <property type="term" value="P:response to antibiotic"/>
    <property type="evidence" value="ECO:0007669"/>
    <property type="project" value="UniProtKB-KW"/>
</dbReference>
<dbReference type="PANTHER" id="PTHR43229:SF2">
    <property type="entry name" value="NODULATION PROTEIN J"/>
    <property type="match status" value="1"/>
</dbReference>
<sequence>MTSPITLGFRDSRTMLRRNLLQIVRYKSLTLMLIAQPLIFLALFVYVFGATMGAGLPGGGGRGDYLDFIMPAILVLTVTSIALNTAYTIALDMEKGIIDRFRTMAIARSAVLTGRVLAAVVLTAVAQAVVLAVALVLGYRPAGTALGWLGTAGLLLAMTLALTWLTVALGLAAPNAETASNTPMPLLFLPFLSSGFVPTESMPAAVRWFAEYQPFTPIINTLRAWLSGAAAGADAWWAFGWCALIAAACFLWARRLYSRVRAH</sequence>
<comment type="similarity">
    <text evidence="6">Belongs to the ABC-2 integral membrane protein family.</text>
</comment>
<gene>
    <name evidence="8" type="ORF">FO059_14665</name>
</gene>
<dbReference type="Pfam" id="PF01061">
    <property type="entry name" value="ABC2_membrane"/>
    <property type="match status" value="1"/>
</dbReference>
<feature type="domain" description="ABC transmembrane type-2" evidence="7">
    <location>
        <begin position="28"/>
        <end position="260"/>
    </location>
</feature>
<keyword evidence="4 6" id="KW-0472">Membrane</keyword>
<dbReference type="AlphaFoldDB" id="A0A516X5I4"/>
<feature type="transmembrane region" description="Helical" evidence="6">
    <location>
        <begin position="185"/>
        <end position="206"/>
    </location>
</feature>
<organism evidence="8 9">
    <name type="scientific">Tomitella fengzijianii</name>
    <dbReference type="NCBI Taxonomy" id="2597660"/>
    <lineage>
        <taxon>Bacteria</taxon>
        <taxon>Bacillati</taxon>
        <taxon>Actinomycetota</taxon>
        <taxon>Actinomycetes</taxon>
        <taxon>Mycobacteriales</taxon>
        <taxon>Tomitella</taxon>
    </lineage>
</organism>
<feature type="transmembrane region" description="Helical" evidence="6">
    <location>
        <begin position="235"/>
        <end position="253"/>
    </location>
</feature>
<keyword evidence="3 6" id="KW-1133">Transmembrane helix</keyword>
<keyword evidence="5" id="KW-0046">Antibiotic resistance</keyword>
<dbReference type="GO" id="GO:0043190">
    <property type="term" value="C:ATP-binding cassette (ABC) transporter complex"/>
    <property type="evidence" value="ECO:0007669"/>
    <property type="project" value="InterPro"/>
</dbReference>
<feature type="transmembrane region" description="Helical" evidence="6">
    <location>
        <begin position="68"/>
        <end position="91"/>
    </location>
</feature>
<dbReference type="InterPro" id="IPR047817">
    <property type="entry name" value="ABC2_TM_bact-type"/>
</dbReference>
<dbReference type="KEGG" id="toy:FO059_14665"/>
<evidence type="ECO:0000256" key="4">
    <source>
        <dbReference type="ARBA" id="ARBA00023136"/>
    </source>
</evidence>
<evidence type="ECO:0000256" key="3">
    <source>
        <dbReference type="ARBA" id="ARBA00022989"/>
    </source>
</evidence>
<dbReference type="OrthoDB" id="8988363at2"/>
<evidence type="ECO:0000256" key="2">
    <source>
        <dbReference type="ARBA" id="ARBA00022692"/>
    </source>
</evidence>
<reference evidence="8 9" key="1">
    <citation type="submission" date="2019-07" db="EMBL/GenBank/DDBJ databases">
        <title>Tomitella cavernea sp. nov., an actinomycete isolated from soil.</title>
        <authorList>
            <person name="Cheng J."/>
        </authorList>
    </citation>
    <scope>NUCLEOTIDE SEQUENCE [LARGE SCALE GENOMIC DNA]</scope>
    <source>
        <strain evidence="8 9">HY188</strain>
    </source>
</reference>
<reference evidence="8 9" key="2">
    <citation type="submission" date="2019-07" db="EMBL/GenBank/DDBJ databases">
        <authorList>
            <person name="Huang Y."/>
        </authorList>
    </citation>
    <scope>NUCLEOTIDE SEQUENCE [LARGE SCALE GENOMIC DNA]</scope>
    <source>
        <strain evidence="8 9">HY188</strain>
    </source>
</reference>
<dbReference type="Proteomes" id="UP000317344">
    <property type="component" value="Chromosome"/>
</dbReference>
<dbReference type="EMBL" id="CP041765">
    <property type="protein sequence ID" value="QDQ98327.1"/>
    <property type="molecule type" value="Genomic_DNA"/>
</dbReference>
<keyword evidence="9" id="KW-1185">Reference proteome</keyword>
<feature type="transmembrane region" description="Helical" evidence="6">
    <location>
        <begin position="112"/>
        <end position="139"/>
    </location>
</feature>
<dbReference type="InterPro" id="IPR013525">
    <property type="entry name" value="ABC2_TM"/>
</dbReference>
<evidence type="ECO:0000259" key="7">
    <source>
        <dbReference type="PROSITE" id="PS51012"/>
    </source>
</evidence>
<evidence type="ECO:0000313" key="8">
    <source>
        <dbReference type="EMBL" id="QDQ98327.1"/>
    </source>
</evidence>
<accession>A0A516X5I4</accession>
<keyword evidence="6" id="KW-0813">Transport</keyword>
<dbReference type="PROSITE" id="PS51012">
    <property type="entry name" value="ABC_TM2"/>
    <property type="match status" value="1"/>
</dbReference>
<dbReference type="RefSeq" id="WP_143909732.1">
    <property type="nucleotide sequence ID" value="NZ_CP041765.1"/>
</dbReference>
<feature type="transmembrane region" description="Helical" evidence="6">
    <location>
        <begin position="28"/>
        <end position="48"/>
    </location>
</feature>
<dbReference type="GO" id="GO:0140359">
    <property type="term" value="F:ABC-type transporter activity"/>
    <property type="evidence" value="ECO:0007669"/>
    <property type="project" value="InterPro"/>
</dbReference>
<evidence type="ECO:0000256" key="6">
    <source>
        <dbReference type="RuleBase" id="RU361157"/>
    </source>
</evidence>
<evidence type="ECO:0000313" key="9">
    <source>
        <dbReference type="Proteomes" id="UP000317344"/>
    </source>
</evidence>
<name>A0A516X5I4_9ACTN</name>
<dbReference type="PIRSF" id="PIRSF006648">
    <property type="entry name" value="DrrB"/>
    <property type="match status" value="1"/>
</dbReference>
<proteinExistence type="inferred from homology"/>
<comment type="subcellular location">
    <subcellularLocation>
        <location evidence="6">Cell membrane</location>
        <topology evidence="6">Multi-pass membrane protein</topology>
    </subcellularLocation>
    <subcellularLocation>
        <location evidence="1">Membrane</location>
        <topology evidence="1">Multi-pass membrane protein</topology>
    </subcellularLocation>
</comment>
<keyword evidence="2 6" id="KW-0812">Transmembrane</keyword>
<protein>
    <recommendedName>
        <fullName evidence="6">Transport permease protein</fullName>
    </recommendedName>
</protein>
<dbReference type="InterPro" id="IPR000412">
    <property type="entry name" value="ABC_2_transport"/>
</dbReference>
<feature type="transmembrane region" description="Helical" evidence="6">
    <location>
        <begin position="145"/>
        <end position="173"/>
    </location>
</feature>
<dbReference type="InterPro" id="IPR051784">
    <property type="entry name" value="Nod_factor_ABC_transporter"/>
</dbReference>